<dbReference type="InterPro" id="IPR002139">
    <property type="entry name" value="Ribo/fructo_kinase"/>
</dbReference>
<dbReference type="GO" id="GO:0004747">
    <property type="term" value="F:ribokinase activity"/>
    <property type="evidence" value="ECO:0007669"/>
    <property type="project" value="UniProtKB-EC"/>
</dbReference>
<feature type="compositionally biased region" description="Basic and acidic residues" evidence="13">
    <location>
        <begin position="301"/>
        <end position="311"/>
    </location>
</feature>
<comment type="similarity">
    <text evidence="1">Belongs to the carbohydrate kinase pfkB family.</text>
</comment>
<dbReference type="PANTHER" id="PTHR10584:SF166">
    <property type="entry name" value="RIBOKINASE"/>
    <property type="match status" value="1"/>
</dbReference>
<feature type="binding site" evidence="12">
    <location>
        <position position="253"/>
    </location>
    <ligand>
        <name>K(+)</name>
        <dbReference type="ChEBI" id="CHEBI:29103"/>
    </ligand>
</feature>
<dbReference type="PRINTS" id="PR00990">
    <property type="entry name" value="RIBOKINASE"/>
</dbReference>
<reference evidence="15 16" key="1">
    <citation type="submission" date="2022-05" db="EMBL/GenBank/DDBJ databases">
        <authorList>
            <person name="Park J.-S."/>
        </authorList>
    </citation>
    <scope>NUCLEOTIDE SEQUENCE [LARGE SCALE GENOMIC DNA]</scope>
    <source>
        <strain evidence="15 16">2012CJ34-2</strain>
    </source>
</reference>
<evidence type="ECO:0000313" key="16">
    <source>
        <dbReference type="Proteomes" id="UP001203338"/>
    </source>
</evidence>
<comment type="caution">
    <text evidence="12">Lacks conserved residue(s) required for the propagation of feature annotation.</text>
</comment>
<gene>
    <name evidence="12 15" type="primary">rbsK</name>
    <name evidence="15" type="ORF">M3P05_13180</name>
</gene>
<comment type="subcellular location">
    <subcellularLocation>
        <location evidence="12">Cytoplasm</location>
    </subcellularLocation>
</comment>
<dbReference type="InterPro" id="IPR002173">
    <property type="entry name" value="Carboh/pur_kinase_PfkB_CS"/>
</dbReference>
<dbReference type="NCBIfam" id="NF008353">
    <property type="entry name" value="PRK11142.1"/>
    <property type="match status" value="1"/>
</dbReference>
<feature type="binding site" evidence="12">
    <location>
        <position position="292"/>
    </location>
    <ligand>
        <name>K(+)</name>
        <dbReference type="ChEBI" id="CHEBI:29103"/>
    </ligand>
</feature>
<evidence type="ECO:0000256" key="2">
    <source>
        <dbReference type="ARBA" id="ARBA00012035"/>
    </source>
</evidence>
<feature type="binding site" evidence="12">
    <location>
        <position position="281"/>
    </location>
    <ligand>
        <name>ATP</name>
        <dbReference type="ChEBI" id="CHEBI:30616"/>
    </ligand>
</feature>
<feature type="domain" description="Carbohydrate kinase PfkB" evidence="14">
    <location>
        <begin position="5"/>
        <end position="300"/>
    </location>
</feature>
<organism evidence="15 16">
    <name type="scientific">Parendozoicomonas callyspongiae</name>
    <dbReference type="NCBI Taxonomy" id="2942213"/>
    <lineage>
        <taxon>Bacteria</taxon>
        <taxon>Pseudomonadati</taxon>
        <taxon>Pseudomonadota</taxon>
        <taxon>Gammaproteobacteria</taxon>
        <taxon>Oceanospirillales</taxon>
        <taxon>Endozoicomonadaceae</taxon>
        <taxon>Parendozoicomonas</taxon>
    </lineage>
</organism>
<keyword evidence="10 12" id="KW-0630">Potassium</keyword>
<keyword evidence="9 12" id="KW-0460">Magnesium</keyword>
<keyword evidence="16" id="KW-1185">Reference proteome</keyword>
<comment type="subunit">
    <text evidence="12">Homodimer.</text>
</comment>
<feature type="binding site" evidence="12">
    <location>
        <begin position="256"/>
        <end position="257"/>
    </location>
    <ligand>
        <name>ATP</name>
        <dbReference type="ChEBI" id="CHEBI:30616"/>
    </ligand>
</feature>
<comment type="caution">
    <text evidence="15">The sequence shown here is derived from an EMBL/GenBank/DDBJ whole genome shotgun (WGS) entry which is preliminary data.</text>
</comment>
<comment type="pathway">
    <text evidence="12">Carbohydrate metabolism; D-ribose degradation; D-ribose 5-phosphate from beta-D-ribopyranose: step 2/2.</text>
</comment>
<dbReference type="PANTHER" id="PTHR10584">
    <property type="entry name" value="SUGAR KINASE"/>
    <property type="match status" value="1"/>
</dbReference>
<feature type="binding site" evidence="12">
    <location>
        <begin position="13"/>
        <end position="15"/>
    </location>
    <ligand>
        <name>substrate</name>
    </ligand>
</feature>
<proteinExistence type="inferred from homology"/>
<keyword evidence="6 12" id="KW-0547">Nucleotide-binding</keyword>
<keyword evidence="12" id="KW-0963">Cytoplasm</keyword>
<evidence type="ECO:0000256" key="12">
    <source>
        <dbReference type="HAMAP-Rule" id="MF_01987"/>
    </source>
</evidence>
<dbReference type="HAMAP" id="MF_01987">
    <property type="entry name" value="Ribokinase"/>
    <property type="match status" value="1"/>
</dbReference>
<protein>
    <recommendedName>
        <fullName evidence="3 12">Ribokinase</fullName>
        <shortName evidence="12">RK</shortName>
        <ecNumber evidence="2 12">2.7.1.15</ecNumber>
    </recommendedName>
</protein>
<evidence type="ECO:0000256" key="13">
    <source>
        <dbReference type="SAM" id="MobiDB-lite"/>
    </source>
</evidence>
<comment type="similarity">
    <text evidence="12">Belongs to the carbohydrate kinase PfkB family. Ribokinase subfamily.</text>
</comment>
<feature type="active site" description="Proton acceptor" evidence="12">
    <location>
        <position position="257"/>
    </location>
</feature>
<feature type="binding site" evidence="12">
    <location>
        <position position="296"/>
    </location>
    <ligand>
        <name>K(+)</name>
        <dbReference type="ChEBI" id="CHEBI:29103"/>
    </ligand>
</feature>
<feature type="binding site" evidence="12">
    <location>
        <begin position="225"/>
        <end position="230"/>
    </location>
    <ligand>
        <name>ATP</name>
        <dbReference type="ChEBI" id="CHEBI:30616"/>
    </ligand>
</feature>
<evidence type="ECO:0000256" key="10">
    <source>
        <dbReference type="ARBA" id="ARBA00022958"/>
    </source>
</evidence>
<dbReference type="Pfam" id="PF00294">
    <property type="entry name" value="PfkB"/>
    <property type="match status" value="1"/>
</dbReference>
<evidence type="ECO:0000256" key="1">
    <source>
        <dbReference type="ARBA" id="ARBA00005380"/>
    </source>
</evidence>
<evidence type="ECO:0000256" key="6">
    <source>
        <dbReference type="ARBA" id="ARBA00022741"/>
    </source>
</evidence>
<sequence>MAGNKIIVLGSVNADHVIQTPKLPRPGETVAGTSYQVIPGGKGANQAVACALISKEASNTAFIACVGEDSFGRENTASMAAMGMDTSAVNAVTGKATGVALISVDQNAENCITIAPEANACLDESVVQKHKDLIASGHTLLMQLETPLKGLTSAAKIAKESGTRVVLNPAPARPLPDSLLANLDMITPNQTEAELLTGIPVSDEDSAQKAAEDLHKHGISTVVITMGKHGAWISENDAMHLISGFKVTPVDTTAAGDTFNGALVVALAEGKPLEKAVTFANAAGAISVTRPGAQPSVPTRQEVDDYLAKSS</sequence>
<evidence type="ECO:0000256" key="9">
    <source>
        <dbReference type="ARBA" id="ARBA00022842"/>
    </source>
</evidence>
<evidence type="ECO:0000256" key="3">
    <source>
        <dbReference type="ARBA" id="ARBA00016943"/>
    </source>
</evidence>
<evidence type="ECO:0000313" key="15">
    <source>
        <dbReference type="EMBL" id="MCL6270876.1"/>
    </source>
</evidence>
<feature type="binding site" evidence="12">
    <location>
        <position position="257"/>
    </location>
    <ligand>
        <name>substrate</name>
    </ligand>
</feature>
<comment type="activity regulation">
    <text evidence="12">Activated by a monovalent cation that binds near, but not in, the active site. The most likely occupant of the site in vivo is potassium. Ion binding induces a conformational change that may alter substrate affinity.</text>
</comment>
<dbReference type="EMBL" id="JAMFLX010000017">
    <property type="protein sequence ID" value="MCL6270876.1"/>
    <property type="molecule type" value="Genomic_DNA"/>
</dbReference>
<keyword evidence="7 12" id="KW-0418">Kinase</keyword>
<accession>A0ABT0PHY8</accession>
<feature type="region of interest" description="Disordered" evidence="13">
    <location>
        <begin position="291"/>
        <end position="311"/>
    </location>
</feature>
<keyword evidence="11 12" id="KW-0119">Carbohydrate metabolism</keyword>
<dbReference type="Gene3D" id="3.40.1190.20">
    <property type="match status" value="1"/>
</dbReference>
<evidence type="ECO:0000256" key="8">
    <source>
        <dbReference type="ARBA" id="ARBA00022840"/>
    </source>
</evidence>
<evidence type="ECO:0000256" key="11">
    <source>
        <dbReference type="ARBA" id="ARBA00023277"/>
    </source>
</evidence>
<comment type="cofactor">
    <cofactor evidence="12">
        <name>Mg(2+)</name>
        <dbReference type="ChEBI" id="CHEBI:18420"/>
    </cofactor>
    <text evidence="12">Requires a divalent cation, most likely magnesium in vivo, as an electrophilic catalyst to aid phosphoryl group transfer. It is the chelate of the metal and the nucleotide that is the actual substrate.</text>
</comment>
<dbReference type="RefSeq" id="WP_249700180.1">
    <property type="nucleotide sequence ID" value="NZ_JAMFLX010000017.1"/>
</dbReference>
<evidence type="ECO:0000256" key="5">
    <source>
        <dbReference type="ARBA" id="ARBA00022723"/>
    </source>
</evidence>
<feature type="binding site" evidence="12">
    <location>
        <position position="287"/>
    </location>
    <ligand>
        <name>K(+)</name>
        <dbReference type="ChEBI" id="CHEBI:29103"/>
    </ligand>
</feature>
<dbReference type="SUPFAM" id="SSF53613">
    <property type="entry name" value="Ribokinase-like"/>
    <property type="match status" value="1"/>
</dbReference>
<dbReference type="Proteomes" id="UP001203338">
    <property type="component" value="Unassembled WGS sequence"/>
</dbReference>
<feature type="binding site" evidence="12">
    <location>
        <position position="145"/>
    </location>
    <ligand>
        <name>substrate</name>
    </ligand>
</feature>
<dbReference type="EC" id="2.7.1.15" evidence="2 12"/>
<feature type="binding site" evidence="12">
    <location>
        <position position="189"/>
    </location>
    <ligand>
        <name>ATP</name>
        <dbReference type="ChEBI" id="CHEBI:30616"/>
    </ligand>
</feature>
<evidence type="ECO:0000256" key="4">
    <source>
        <dbReference type="ARBA" id="ARBA00022679"/>
    </source>
</evidence>
<feature type="binding site" evidence="12">
    <location>
        <position position="251"/>
    </location>
    <ligand>
        <name>K(+)</name>
        <dbReference type="ChEBI" id="CHEBI:29103"/>
    </ligand>
</feature>
<dbReference type="PROSITE" id="PS00584">
    <property type="entry name" value="PFKB_KINASES_2"/>
    <property type="match status" value="1"/>
</dbReference>
<keyword evidence="5 12" id="KW-0479">Metal-binding</keyword>
<dbReference type="NCBIfam" id="TIGR02152">
    <property type="entry name" value="D_ribokin_bact"/>
    <property type="match status" value="1"/>
</dbReference>
<dbReference type="InterPro" id="IPR011611">
    <property type="entry name" value="PfkB_dom"/>
</dbReference>
<comment type="catalytic activity">
    <reaction evidence="12">
        <text>D-ribose + ATP = D-ribose 5-phosphate + ADP + H(+)</text>
        <dbReference type="Rhea" id="RHEA:13697"/>
        <dbReference type="ChEBI" id="CHEBI:15378"/>
        <dbReference type="ChEBI" id="CHEBI:30616"/>
        <dbReference type="ChEBI" id="CHEBI:47013"/>
        <dbReference type="ChEBI" id="CHEBI:78346"/>
        <dbReference type="ChEBI" id="CHEBI:456216"/>
        <dbReference type="EC" id="2.7.1.15"/>
    </reaction>
</comment>
<comment type="function">
    <text evidence="12">Catalyzes the phosphorylation of ribose at O-5 in a reaction requiring ATP and magnesium. The resulting D-ribose-5-phosphate can then be used either for sythesis of nucleotides, histidine, and tryptophan, or as a component of the pentose phosphate pathway.</text>
</comment>
<evidence type="ECO:0000259" key="14">
    <source>
        <dbReference type="Pfam" id="PF00294"/>
    </source>
</evidence>
<keyword evidence="4 12" id="KW-0808">Transferase</keyword>
<keyword evidence="8 12" id="KW-0067">ATP-binding</keyword>
<name>A0ABT0PHY8_9GAMM</name>
<evidence type="ECO:0000256" key="7">
    <source>
        <dbReference type="ARBA" id="ARBA00022777"/>
    </source>
</evidence>
<dbReference type="CDD" id="cd01174">
    <property type="entry name" value="ribokinase"/>
    <property type="match status" value="1"/>
</dbReference>
<dbReference type="InterPro" id="IPR029056">
    <property type="entry name" value="Ribokinase-like"/>
</dbReference>
<dbReference type="InterPro" id="IPR011877">
    <property type="entry name" value="Ribokinase"/>
</dbReference>
<feature type="binding site" evidence="12">
    <location>
        <position position="290"/>
    </location>
    <ligand>
        <name>K(+)</name>
        <dbReference type="ChEBI" id="CHEBI:29103"/>
    </ligand>
</feature>
<feature type="binding site" evidence="12">
    <location>
        <begin position="41"/>
        <end position="45"/>
    </location>
    <ligand>
        <name>substrate</name>
    </ligand>
</feature>